<keyword evidence="11" id="KW-0732">Signal</keyword>
<dbReference type="GO" id="GO:0008843">
    <property type="term" value="F:endochitinase activity"/>
    <property type="evidence" value="ECO:0007669"/>
    <property type="project" value="UniProtKB-EC"/>
</dbReference>
<evidence type="ECO:0000256" key="1">
    <source>
        <dbReference type="ARBA" id="ARBA00000822"/>
    </source>
</evidence>
<feature type="signal peptide" evidence="11">
    <location>
        <begin position="1"/>
        <end position="17"/>
    </location>
</feature>
<dbReference type="GO" id="GO:0008061">
    <property type="term" value="F:chitin binding"/>
    <property type="evidence" value="ECO:0007669"/>
    <property type="project" value="InterPro"/>
</dbReference>
<comment type="caution">
    <text evidence="13">The sequence shown here is derived from an EMBL/GenBank/DDBJ whole genome shotgun (WGS) entry which is preliminary data.</text>
</comment>
<evidence type="ECO:0000256" key="2">
    <source>
        <dbReference type="ARBA" id="ARBA00008682"/>
    </source>
</evidence>
<evidence type="ECO:0000256" key="9">
    <source>
        <dbReference type="ARBA" id="ARBA00023326"/>
    </source>
</evidence>
<dbReference type="GO" id="GO:0006032">
    <property type="term" value="P:chitin catabolic process"/>
    <property type="evidence" value="ECO:0007669"/>
    <property type="project" value="UniProtKB-KW"/>
</dbReference>
<evidence type="ECO:0000256" key="4">
    <source>
        <dbReference type="ARBA" id="ARBA00022801"/>
    </source>
</evidence>
<dbReference type="GO" id="GO:0000272">
    <property type="term" value="P:polysaccharide catabolic process"/>
    <property type="evidence" value="ECO:0007669"/>
    <property type="project" value="UniProtKB-KW"/>
</dbReference>
<evidence type="ECO:0000313" key="13">
    <source>
        <dbReference type="EMBL" id="OKO90274.1"/>
    </source>
</evidence>
<dbReference type="InterPro" id="IPR050314">
    <property type="entry name" value="Glycosyl_Hydrlase_18"/>
</dbReference>
<dbReference type="EC" id="3.2.1.14" evidence="3"/>
<evidence type="ECO:0000256" key="6">
    <source>
        <dbReference type="ARBA" id="ARBA00023180"/>
    </source>
</evidence>
<evidence type="ECO:0000256" key="7">
    <source>
        <dbReference type="ARBA" id="ARBA00023277"/>
    </source>
</evidence>
<dbReference type="InterPro" id="IPR001579">
    <property type="entry name" value="Glyco_hydro_18_chit_AS"/>
</dbReference>
<dbReference type="FunFam" id="3.10.50.10:FF:000005">
    <property type="entry name" value="Endochitinase B1"/>
    <property type="match status" value="1"/>
</dbReference>
<dbReference type="InterPro" id="IPR001223">
    <property type="entry name" value="Glyco_hydro18_cat"/>
</dbReference>
<comment type="similarity">
    <text evidence="2">Belongs to the glycosyl hydrolase 18 family. Chitinase class V subfamily.</text>
</comment>
<sequence>MRFILPFLLGLGWFAGAAVIPSHDTHTAELGARDAAGYRSVAYFVNWAIYGRNFNPQDLPAERLTHVLYAFANVHPETGEVYMSDSWADTEKHYTGDSWSDTGNNVYGCIKQLFLLKQKNRKLKVLLSIGGWTYSSNFASPLSTASGRATFASSATNLVKNLGFDGVDIDWEYPANSAQADDLVSTLATLRSTLDTYSAANASNYHFLITVASPAGPANYQQLHLAQMDKYLDFWNLMAYDYSGSWDTIAGHDANIYASTSNPASTPFNTDQAINYYTANGVAANKIVMGMPLYGRSFMNTDGPGTNYTGVGSGSWENGVWDYKALPMTGATVNYLSQPVASYSYDSTQRMMVSYDTPQVAQLKAQYIQSKGLGGGMWWESSSDKTGSDSLITTVVNQFGGTGALDQSQNELSYPASSYDNLKAGFPSS</sequence>
<dbReference type="Gene3D" id="3.20.20.80">
    <property type="entry name" value="Glycosidases"/>
    <property type="match status" value="1"/>
</dbReference>
<keyword evidence="7" id="KW-0119">Carbohydrate metabolism</keyword>
<dbReference type="SMART" id="SM00636">
    <property type="entry name" value="Glyco_18"/>
    <property type="match status" value="1"/>
</dbReference>
<protein>
    <recommendedName>
        <fullName evidence="3">chitinase</fullName>
        <ecNumber evidence="3">3.2.1.14</ecNumber>
    </recommendedName>
</protein>
<dbReference type="InterPro" id="IPR017853">
    <property type="entry name" value="GH"/>
</dbReference>
<organism evidence="13 14">
    <name type="scientific">Penicillium subrubescens</name>
    <dbReference type="NCBI Taxonomy" id="1316194"/>
    <lineage>
        <taxon>Eukaryota</taxon>
        <taxon>Fungi</taxon>
        <taxon>Dikarya</taxon>
        <taxon>Ascomycota</taxon>
        <taxon>Pezizomycotina</taxon>
        <taxon>Eurotiomycetes</taxon>
        <taxon>Eurotiomycetidae</taxon>
        <taxon>Eurotiales</taxon>
        <taxon>Aspergillaceae</taxon>
        <taxon>Penicillium</taxon>
    </lineage>
</organism>
<dbReference type="InterPro" id="IPR011583">
    <property type="entry name" value="Chitinase_II/V-like_cat"/>
</dbReference>
<dbReference type="FunFam" id="3.20.20.80:FF:000095">
    <property type="entry name" value="Endochitinase B1"/>
    <property type="match status" value="1"/>
</dbReference>
<keyword evidence="6" id="KW-0325">Glycoprotein</keyword>
<keyword evidence="14" id="KW-1185">Reference proteome</keyword>
<feature type="domain" description="GH18" evidence="12">
    <location>
        <begin position="38"/>
        <end position="402"/>
    </location>
</feature>
<keyword evidence="8 10" id="KW-0326">Glycosidase</keyword>
<dbReference type="PROSITE" id="PS01095">
    <property type="entry name" value="GH18_1"/>
    <property type="match status" value="1"/>
</dbReference>
<evidence type="ECO:0000256" key="8">
    <source>
        <dbReference type="ARBA" id="ARBA00023295"/>
    </source>
</evidence>
<dbReference type="AlphaFoldDB" id="A0A1Q5SQK8"/>
<dbReference type="Pfam" id="PF00704">
    <property type="entry name" value="Glyco_hydro_18"/>
    <property type="match status" value="1"/>
</dbReference>
<dbReference type="Gene3D" id="3.10.50.10">
    <property type="match status" value="1"/>
</dbReference>
<dbReference type="SUPFAM" id="SSF54556">
    <property type="entry name" value="Chitinase insertion domain"/>
    <property type="match status" value="1"/>
</dbReference>
<dbReference type="PANTHER" id="PTHR11177:SF317">
    <property type="entry name" value="CHITINASE 12-RELATED"/>
    <property type="match status" value="1"/>
</dbReference>
<keyword evidence="9" id="KW-0624">Polysaccharide degradation</keyword>
<keyword evidence="4 10" id="KW-0378">Hydrolase</keyword>
<comment type="catalytic activity">
    <reaction evidence="1">
        <text>Random endo-hydrolysis of N-acetyl-beta-D-glucosaminide (1-&gt;4)-beta-linkages in chitin and chitodextrins.</text>
        <dbReference type="EC" id="3.2.1.14"/>
    </reaction>
</comment>
<evidence type="ECO:0000256" key="5">
    <source>
        <dbReference type="ARBA" id="ARBA00023024"/>
    </source>
</evidence>
<dbReference type="STRING" id="1316194.A0A1Q5SQK8"/>
<dbReference type="SUPFAM" id="SSF51445">
    <property type="entry name" value="(Trans)glycosidases"/>
    <property type="match status" value="1"/>
</dbReference>
<dbReference type="InterPro" id="IPR029070">
    <property type="entry name" value="Chitinase_insertion_sf"/>
</dbReference>
<proteinExistence type="inferred from homology"/>
<dbReference type="PROSITE" id="PS51910">
    <property type="entry name" value="GH18_2"/>
    <property type="match status" value="1"/>
</dbReference>
<dbReference type="CDD" id="cd06548">
    <property type="entry name" value="GH18_chitinase"/>
    <property type="match status" value="1"/>
</dbReference>
<evidence type="ECO:0000256" key="10">
    <source>
        <dbReference type="RuleBase" id="RU000489"/>
    </source>
</evidence>
<dbReference type="PANTHER" id="PTHR11177">
    <property type="entry name" value="CHITINASE"/>
    <property type="match status" value="1"/>
</dbReference>
<evidence type="ECO:0000313" key="14">
    <source>
        <dbReference type="Proteomes" id="UP000186955"/>
    </source>
</evidence>
<accession>A0A1Q5SQK8</accession>
<reference evidence="13 14" key="1">
    <citation type="submission" date="2016-10" db="EMBL/GenBank/DDBJ databases">
        <title>Genome sequence of the ascomycete fungus Penicillium subrubescens.</title>
        <authorList>
            <person name="De Vries R.P."/>
            <person name="Peng M."/>
            <person name="Dilokpimol A."/>
            <person name="Hilden K."/>
            <person name="Makela M.R."/>
            <person name="Grigoriev I."/>
            <person name="Riley R."/>
            <person name="Granchi Z."/>
        </authorList>
    </citation>
    <scope>NUCLEOTIDE SEQUENCE [LARGE SCALE GENOMIC DNA]</scope>
    <source>
        <strain evidence="13 14">CBS 132785</strain>
    </source>
</reference>
<evidence type="ECO:0000259" key="12">
    <source>
        <dbReference type="PROSITE" id="PS51910"/>
    </source>
</evidence>
<dbReference type="GO" id="GO:0005576">
    <property type="term" value="C:extracellular region"/>
    <property type="evidence" value="ECO:0007669"/>
    <property type="project" value="TreeGrafter"/>
</dbReference>
<evidence type="ECO:0000256" key="11">
    <source>
        <dbReference type="SAM" id="SignalP"/>
    </source>
</evidence>
<feature type="chain" id="PRO_5013112673" description="chitinase" evidence="11">
    <location>
        <begin position="18"/>
        <end position="429"/>
    </location>
</feature>
<name>A0A1Q5SQK8_9EURO</name>
<keyword evidence="5" id="KW-0146">Chitin degradation</keyword>
<evidence type="ECO:0000256" key="3">
    <source>
        <dbReference type="ARBA" id="ARBA00012729"/>
    </source>
</evidence>
<gene>
    <name evidence="13" type="ORF">PENSUB_13407</name>
</gene>
<dbReference type="Proteomes" id="UP000186955">
    <property type="component" value="Unassembled WGS sequence"/>
</dbReference>
<dbReference type="EMBL" id="MNBE01000758">
    <property type="protein sequence ID" value="OKO90274.1"/>
    <property type="molecule type" value="Genomic_DNA"/>
</dbReference>